<organism evidence="2 3">
    <name type="scientific">Marasmius tenuissimus</name>
    <dbReference type="NCBI Taxonomy" id="585030"/>
    <lineage>
        <taxon>Eukaryota</taxon>
        <taxon>Fungi</taxon>
        <taxon>Dikarya</taxon>
        <taxon>Basidiomycota</taxon>
        <taxon>Agaricomycotina</taxon>
        <taxon>Agaricomycetes</taxon>
        <taxon>Agaricomycetidae</taxon>
        <taxon>Agaricales</taxon>
        <taxon>Marasmiineae</taxon>
        <taxon>Marasmiaceae</taxon>
        <taxon>Marasmius</taxon>
    </lineage>
</organism>
<reference evidence="2 3" key="1">
    <citation type="submission" date="2024-05" db="EMBL/GenBank/DDBJ databases">
        <title>A draft genome resource for the thread blight pathogen Marasmius tenuissimus strain MS-2.</title>
        <authorList>
            <person name="Yulfo-Soto G.E."/>
            <person name="Baruah I.K."/>
            <person name="Amoako-Attah I."/>
            <person name="Bukari Y."/>
            <person name="Meinhardt L.W."/>
            <person name="Bailey B.A."/>
            <person name="Cohen S.P."/>
        </authorList>
    </citation>
    <scope>NUCLEOTIDE SEQUENCE [LARGE SCALE GENOMIC DNA]</scope>
    <source>
        <strain evidence="2 3">MS-2</strain>
    </source>
</reference>
<dbReference type="EMBL" id="JBBXMP010000100">
    <property type="protein sequence ID" value="KAL0062630.1"/>
    <property type="molecule type" value="Genomic_DNA"/>
</dbReference>
<evidence type="ECO:0000313" key="3">
    <source>
        <dbReference type="Proteomes" id="UP001437256"/>
    </source>
</evidence>
<comment type="caution">
    <text evidence="2">The sequence shown here is derived from an EMBL/GenBank/DDBJ whole genome shotgun (WGS) entry which is preliminary data.</text>
</comment>
<proteinExistence type="predicted"/>
<name>A0ABR2ZMZ7_9AGAR</name>
<sequence>MPNFKENSCPHCSVSPDVSAITIRPQPFTSTGRLASSNDPPLSSDIKVFKASFAQTTARLKFVTDNIAKLEGNIRVFSEERNRLNELAEAYQRILHPLRRLPEVVLREIIRASAHSGPLSMETNFAGPTHPVYATPWKLGQVCHTWRQVALSDHSLWSFVYVRFPDPPISKKAVAGMIAQLMCQLRRSGSSPLEVSLYSTRLLDDCDDALLTTICSHSSRWATLQATLSPQNLRILDHLIGGGIPNLRRLHLPQITTIEEIATIGTFSIAPRLCDVTFDLYSQSGLDCLLIPWSQITRFRILTTAKFATIANYSYLQKMPNLESFYTVVGGLAANTPEVDLLSLKALAICVQGRSKVVEPFLKRIHTPILRDLRIDATAADSSQITIPPSIGPTLRTLCLGVRTWTTADARRIFTSLSGLEFLSLYNASSEVLFELSNRDPSTGQLRLFPRLRDLGIFAYSPRPSDIPPLLRLLESRFSNARGSTYRLRKVRVHHKIVSVKDALFQLKRMASEGLDVDISPGDWVQMFPGF</sequence>
<accession>A0ABR2ZMZ7</accession>
<feature type="coiled-coil region" evidence="1">
    <location>
        <begin position="60"/>
        <end position="87"/>
    </location>
</feature>
<gene>
    <name evidence="2" type="ORF">AAF712_010467</name>
</gene>
<keyword evidence="3" id="KW-1185">Reference proteome</keyword>
<keyword evidence="1" id="KW-0175">Coiled coil</keyword>
<evidence type="ECO:0008006" key="4">
    <source>
        <dbReference type="Google" id="ProtNLM"/>
    </source>
</evidence>
<protein>
    <recommendedName>
        <fullName evidence="4">F-box domain-containing protein</fullName>
    </recommendedName>
</protein>
<dbReference type="Proteomes" id="UP001437256">
    <property type="component" value="Unassembled WGS sequence"/>
</dbReference>
<evidence type="ECO:0000256" key="1">
    <source>
        <dbReference type="SAM" id="Coils"/>
    </source>
</evidence>
<evidence type="ECO:0000313" key="2">
    <source>
        <dbReference type="EMBL" id="KAL0062630.1"/>
    </source>
</evidence>